<dbReference type="EMBL" id="CP076448">
    <property type="protein sequence ID" value="QXM24089.1"/>
    <property type="molecule type" value="Genomic_DNA"/>
</dbReference>
<dbReference type="GO" id="GO:0030246">
    <property type="term" value="F:carbohydrate binding"/>
    <property type="evidence" value="ECO:0007669"/>
    <property type="project" value="TreeGrafter"/>
</dbReference>
<proteinExistence type="predicted"/>
<dbReference type="InterPro" id="IPR018389">
    <property type="entry name" value="DctP_fam"/>
</dbReference>
<dbReference type="AlphaFoldDB" id="A0A975U0P0"/>
<keyword evidence="2" id="KW-1185">Reference proteome</keyword>
<dbReference type="PANTHER" id="PTHR33376">
    <property type="match status" value="1"/>
</dbReference>
<dbReference type="Pfam" id="PF03480">
    <property type="entry name" value="DctP"/>
    <property type="match status" value="1"/>
</dbReference>
<dbReference type="GO" id="GO:0055085">
    <property type="term" value="P:transmembrane transport"/>
    <property type="evidence" value="ECO:0007669"/>
    <property type="project" value="InterPro"/>
</dbReference>
<gene>
    <name evidence="1" type="ORF">KO353_12495</name>
</gene>
<dbReference type="KEGG" id="elio:KO353_12495"/>
<evidence type="ECO:0000313" key="1">
    <source>
        <dbReference type="EMBL" id="QXM24089.1"/>
    </source>
</evidence>
<dbReference type="Proteomes" id="UP000694001">
    <property type="component" value="Chromosome"/>
</dbReference>
<accession>A0A975U0P0</accession>
<sequence>MGLIGAGSFQTIEPRMGIVELPYTWPSRLHAYRAYDGELGAALARLMEAKNIVILAWWETGLRHVTTRDRVVRTPADLRGLKIRVTPDRMRLETFKAFGAEPAPLAFGELYSALQQGVFDAQENPLSIIWSASFYEVQKHLSLTGHVYGPAALAISRSAFQRLSLDDQAVLRSAAVTWGGRQRLDSIRADEAAIEQLKAKGMTVTEVDRAPFIAAVRPVWEEFGRLYGPELMGLLESYRNR</sequence>
<dbReference type="NCBIfam" id="NF037995">
    <property type="entry name" value="TRAP_S1"/>
    <property type="match status" value="1"/>
</dbReference>
<dbReference type="GO" id="GO:0030288">
    <property type="term" value="C:outer membrane-bounded periplasmic space"/>
    <property type="evidence" value="ECO:0007669"/>
    <property type="project" value="InterPro"/>
</dbReference>
<organism evidence="1 2">
    <name type="scientific">Elioraea tepida</name>
    <dbReference type="NCBI Taxonomy" id="2843330"/>
    <lineage>
        <taxon>Bacteria</taxon>
        <taxon>Pseudomonadati</taxon>
        <taxon>Pseudomonadota</taxon>
        <taxon>Alphaproteobacteria</taxon>
        <taxon>Acetobacterales</taxon>
        <taxon>Elioraeaceae</taxon>
        <taxon>Elioraea</taxon>
    </lineage>
</organism>
<name>A0A975U0P0_9PROT</name>
<protein>
    <submittedName>
        <fullName evidence="1">DctP family TRAP transporter solute-binding subunit</fullName>
    </submittedName>
</protein>
<dbReference type="PANTHER" id="PTHR33376:SF2">
    <property type="entry name" value="DICARBOXYLATE-BINDING PERIPLASMIC PROTEIN"/>
    <property type="match status" value="1"/>
</dbReference>
<dbReference type="NCBIfam" id="TIGR00787">
    <property type="entry name" value="dctP"/>
    <property type="match status" value="1"/>
</dbReference>
<dbReference type="InterPro" id="IPR004682">
    <property type="entry name" value="TRAP_DctP"/>
</dbReference>
<evidence type="ECO:0000313" key="2">
    <source>
        <dbReference type="Proteomes" id="UP000694001"/>
    </source>
</evidence>
<reference evidence="1" key="1">
    <citation type="submission" date="2021-06" db="EMBL/GenBank/DDBJ databases">
        <title>Elioraea tepida, sp. nov., a moderately thermophilic aerobic anoxygenic phototrophic bacterium isolated from an alkaline siliceous hot spring mat community in Yellowstone National Park, WY, USA.</title>
        <authorList>
            <person name="Saini M.K."/>
            <person name="Yoshida S."/>
            <person name="Sebastian A."/>
            <person name="Hirose S."/>
            <person name="Hara E."/>
            <person name="Tamaki H."/>
            <person name="Soulier N.T."/>
            <person name="Albert I."/>
            <person name="Hanada S."/>
            <person name="Bryant D.A."/>
            <person name="Tank M."/>
        </authorList>
    </citation>
    <scope>NUCLEOTIDE SEQUENCE</scope>
    <source>
        <strain evidence="1">MS-P2</strain>
    </source>
</reference>